<feature type="chain" id="PRO_5035945828" evidence="1">
    <location>
        <begin position="26"/>
        <end position="716"/>
    </location>
</feature>
<evidence type="ECO:0000313" key="5">
    <source>
        <dbReference type="Proteomes" id="UP000708148"/>
    </source>
</evidence>
<dbReference type="SUPFAM" id="SSF56436">
    <property type="entry name" value="C-type lectin-like"/>
    <property type="match status" value="1"/>
</dbReference>
<keyword evidence="5" id="KW-1185">Reference proteome</keyword>
<dbReference type="GO" id="GO:0005245">
    <property type="term" value="F:voltage-gated calcium channel activity"/>
    <property type="evidence" value="ECO:0007669"/>
    <property type="project" value="TreeGrafter"/>
</dbReference>
<dbReference type="InterPro" id="IPR036465">
    <property type="entry name" value="vWFA_dom_sf"/>
</dbReference>
<dbReference type="Pfam" id="PF00059">
    <property type="entry name" value="Lectin_C"/>
    <property type="match status" value="1"/>
</dbReference>
<dbReference type="SMART" id="SM00327">
    <property type="entry name" value="VWA"/>
    <property type="match status" value="1"/>
</dbReference>
<dbReference type="PROSITE" id="PS50041">
    <property type="entry name" value="C_TYPE_LECTIN_2"/>
    <property type="match status" value="1"/>
</dbReference>
<feature type="domain" description="VWFA" evidence="3">
    <location>
        <begin position="188"/>
        <end position="406"/>
    </location>
</feature>
<dbReference type="Gene3D" id="3.40.50.410">
    <property type="entry name" value="von Willebrand factor, type A domain"/>
    <property type="match status" value="1"/>
</dbReference>
<dbReference type="GO" id="GO:0005891">
    <property type="term" value="C:voltage-gated calcium channel complex"/>
    <property type="evidence" value="ECO:0007669"/>
    <property type="project" value="TreeGrafter"/>
</dbReference>
<feature type="domain" description="C-type lectin" evidence="2">
    <location>
        <begin position="509"/>
        <end position="637"/>
    </location>
</feature>
<dbReference type="Pfam" id="PF13519">
    <property type="entry name" value="VWA_2"/>
    <property type="match status" value="1"/>
</dbReference>
<dbReference type="InterPro" id="IPR051173">
    <property type="entry name" value="Ca_channel_alpha-2/delta"/>
</dbReference>
<dbReference type="CDD" id="cd00037">
    <property type="entry name" value="CLECT"/>
    <property type="match status" value="1"/>
</dbReference>
<dbReference type="InterPro" id="IPR001304">
    <property type="entry name" value="C-type_lectin-like"/>
</dbReference>
<keyword evidence="1" id="KW-0732">Signal</keyword>
<evidence type="ECO:0000256" key="1">
    <source>
        <dbReference type="SAM" id="SignalP"/>
    </source>
</evidence>
<dbReference type="SMART" id="SM00034">
    <property type="entry name" value="CLECT"/>
    <property type="match status" value="1"/>
</dbReference>
<organism evidence="4 5">
    <name type="scientific">Ostreobium quekettii</name>
    <dbReference type="NCBI Taxonomy" id="121088"/>
    <lineage>
        <taxon>Eukaryota</taxon>
        <taxon>Viridiplantae</taxon>
        <taxon>Chlorophyta</taxon>
        <taxon>core chlorophytes</taxon>
        <taxon>Ulvophyceae</taxon>
        <taxon>TCBD clade</taxon>
        <taxon>Bryopsidales</taxon>
        <taxon>Ostreobineae</taxon>
        <taxon>Ostreobiaceae</taxon>
        <taxon>Ostreobium</taxon>
    </lineage>
</organism>
<comment type="caution">
    <text evidence="4">The sequence shown here is derived from an EMBL/GenBank/DDBJ whole genome shotgun (WGS) entry which is preliminary data.</text>
</comment>
<dbReference type="OrthoDB" id="1922840at2759"/>
<evidence type="ECO:0000259" key="2">
    <source>
        <dbReference type="PROSITE" id="PS50041"/>
    </source>
</evidence>
<gene>
    <name evidence="4" type="ORF">OSTQU699_LOCUS1599</name>
</gene>
<name>A0A8S1IQY1_9CHLO</name>
<proteinExistence type="predicted"/>
<dbReference type="Gene3D" id="3.10.100.10">
    <property type="entry name" value="Mannose-Binding Protein A, subunit A"/>
    <property type="match status" value="1"/>
</dbReference>
<dbReference type="PANTHER" id="PTHR10166">
    <property type="entry name" value="VOLTAGE-DEPENDENT CALCIUM CHANNEL SUBUNIT ALPHA-2/DELTA-RELATED"/>
    <property type="match status" value="1"/>
</dbReference>
<dbReference type="AlphaFoldDB" id="A0A8S1IQY1"/>
<evidence type="ECO:0000313" key="4">
    <source>
        <dbReference type="EMBL" id="CAD7696238.1"/>
    </source>
</evidence>
<dbReference type="PANTHER" id="PTHR10166:SF37">
    <property type="entry name" value="STOLID, ISOFORM H"/>
    <property type="match status" value="1"/>
</dbReference>
<accession>A0A8S1IQY1</accession>
<evidence type="ECO:0000259" key="3">
    <source>
        <dbReference type="PROSITE" id="PS50234"/>
    </source>
</evidence>
<dbReference type="PROSITE" id="PS50234">
    <property type="entry name" value="VWFA"/>
    <property type="match status" value="1"/>
</dbReference>
<reference evidence="4" key="1">
    <citation type="submission" date="2020-12" db="EMBL/GenBank/DDBJ databases">
        <authorList>
            <person name="Iha C."/>
        </authorList>
    </citation>
    <scope>NUCLEOTIDE SEQUENCE</scope>
</reference>
<feature type="signal peptide" evidence="1">
    <location>
        <begin position="1"/>
        <end position="25"/>
    </location>
</feature>
<dbReference type="SUPFAM" id="SSF53300">
    <property type="entry name" value="vWA-like"/>
    <property type="match status" value="1"/>
</dbReference>
<sequence length="716" mass="77868">MVCPKALGACTLALLLLLQPRAALGDALDDLIGGVEDVVNLVARSAAETFKDRFPTVAACECSRHACDGQFDTGGTCNQELGDSALCGGCAGQKLDFQNSLILTPPSADNGNMEPGVKDSICTFRGMDEVFAQAKEEFGISAWTYIATTDGVMRTWPGHAMAREGGNCIPYDPRLRPWYVAATSGPKDVVLVIDTSGSMLTADSEIFGDFRTRWQITKEAILALLGTFGISDYVNLVGFNSNVKVLLTNKLFQAKEQEIALLRDEVENLEPLGGTDFRLGLNVAFDLLINATRTSIENEQPTSSRCQKVILFLTDGQDCTITDAPCAMPVGENETGVDSVLNFIEKKQTLLENAGSQRAHLFTFSFGLDADDEIPKEMACSNEGAWSRILPGDDPLVKMNAYTSYLASRRGEADVIWSRTYDDAFGLGTVITAAKPVYGPITSTGEPGGLIGVVGHDVRISDFNETAPGFQRVIGRFISRGTQCIPIQFSGCDLQLPRGTEGQCPEIFDEAQCYFFQETGDYYIAPQTPVLDFAGAQEFCRERGGFLAEINERLEEELLSGIASNAGSWVGLTFNASVSEWVWSESGRVEDTRSDIWTVLSDPTGGFGRRCATIDRRGVLNNVRPEDCTAKRRVICEFVGPNPPAECSEADTIRVDENYVYNVRPLSTCRPEEESLRDATAISPAANTLANEKVVCPLQQTTATTVEVRCCDDCRL</sequence>
<dbReference type="InterPro" id="IPR016187">
    <property type="entry name" value="CTDL_fold"/>
</dbReference>
<protein>
    <submittedName>
        <fullName evidence="4">Uncharacterized protein</fullName>
    </submittedName>
</protein>
<dbReference type="InterPro" id="IPR002035">
    <property type="entry name" value="VWF_A"/>
</dbReference>
<dbReference type="EMBL" id="CAJHUC010000449">
    <property type="protein sequence ID" value="CAD7696238.1"/>
    <property type="molecule type" value="Genomic_DNA"/>
</dbReference>
<dbReference type="InterPro" id="IPR016186">
    <property type="entry name" value="C-type_lectin-like/link_sf"/>
</dbReference>
<dbReference type="Proteomes" id="UP000708148">
    <property type="component" value="Unassembled WGS sequence"/>
</dbReference>